<dbReference type="InterPro" id="IPR012173">
    <property type="entry name" value="Mpp10"/>
</dbReference>
<keyword evidence="4" id="KW-0539">Nucleus</keyword>
<dbReference type="EMBL" id="AHGT01000071">
    <property type="protein sequence ID" value="ESU35706.1"/>
    <property type="molecule type" value="Genomic_DNA"/>
</dbReference>
<dbReference type="VEuPathDB" id="GiardiaDB:GL50803_009274"/>
<dbReference type="PANTHER" id="PTHR17039">
    <property type="entry name" value="U3 SMALL NUCLEOLAR RIBONUCLEOPROTEIN PROTEIN MPP10"/>
    <property type="match status" value="1"/>
</dbReference>
<gene>
    <name evidence="8" type="ORF">DHA2_153149</name>
</gene>
<comment type="similarity">
    <text evidence="6">Belongs to the MPP10 family.</text>
</comment>
<feature type="compositionally biased region" description="Acidic residues" evidence="7">
    <location>
        <begin position="140"/>
        <end position="155"/>
    </location>
</feature>
<keyword evidence="5" id="KW-0687">Ribonucleoprotein</keyword>
<dbReference type="Pfam" id="PF04006">
    <property type="entry name" value="Mpp10"/>
    <property type="match status" value="1"/>
</dbReference>
<dbReference type="GO" id="GO:0034457">
    <property type="term" value="C:Mpp10 complex"/>
    <property type="evidence" value="ECO:0007669"/>
    <property type="project" value="InterPro"/>
</dbReference>
<dbReference type="GO" id="GO:0006364">
    <property type="term" value="P:rRNA processing"/>
    <property type="evidence" value="ECO:0007669"/>
    <property type="project" value="UniProtKB-KW"/>
</dbReference>
<evidence type="ECO:0000256" key="4">
    <source>
        <dbReference type="ARBA" id="ARBA00023242"/>
    </source>
</evidence>
<name>V6TA29_GIAIN</name>
<dbReference type="GO" id="GO:0005732">
    <property type="term" value="C:sno(s)RNA-containing ribonucleoprotein complex"/>
    <property type="evidence" value="ECO:0007669"/>
    <property type="project" value="InterPro"/>
</dbReference>
<accession>V6TA29</accession>
<dbReference type="VEuPathDB" id="GiardiaDB:DHA2_153149"/>
<evidence type="ECO:0000256" key="6">
    <source>
        <dbReference type="ARBA" id="ARBA00029455"/>
    </source>
</evidence>
<proteinExistence type="inferred from homology"/>
<evidence type="ECO:0000313" key="9">
    <source>
        <dbReference type="Proteomes" id="UP000018320"/>
    </source>
</evidence>
<dbReference type="GO" id="GO:0032040">
    <property type="term" value="C:small-subunit processome"/>
    <property type="evidence" value="ECO:0007669"/>
    <property type="project" value="TreeGrafter"/>
</dbReference>
<evidence type="ECO:0000256" key="1">
    <source>
        <dbReference type="ARBA" id="ARBA00004604"/>
    </source>
</evidence>
<evidence type="ECO:0000256" key="5">
    <source>
        <dbReference type="ARBA" id="ARBA00023274"/>
    </source>
</evidence>
<dbReference type="VEuPathDB" id="GiardiaDB:QR46_2242"/>
<organism evidence="8 9">
    <name type="scientific">Giardia intestinalis</name>
    <name type="common">Giardia lamblia</name>
    <dbReference type="NCBI Taxonomy" id="5741"/>
    <lineage>
        <taxon>Eukaryota</taxon>
        <taxon>Metamonada</taxon>
        <taxon>Diplomonadida</taxon>
        <taxon>Hexamitidae</taxon>
        <taxon>Giardiinae</taxon>
        <taxon>Giardia</taxon>
    </lineage>
</organism>
<keyword evidence="3" id="KW-0698">rRNA processing</keyword>
<evidence type="ECO:0000256" key="2">
    <source>
        <dbReference type="ARBA" id="ARBA00022517"/>
    </source>
</evidence>
<dbReference type="AlphaFoldDB" id="V6TA29"/>
<comment type="subcellular location">
    <subcellularLocation>
        <location evidence="1">Nucleus</location>
        <location evidence="1">Nucleolus</location>
    </subcellularLocation>
</comment>
<reference evidence="8 9" key="2">
    <citation type="journal article" date="2013" name="Genome Biol. Evol.">
        <title>Genome sequencing of Giardia lamblia genotypes A2 and B isolates (DH and GS) and comparative analysis with the genomes of genotypes A1 and E (WB and Pig).</title>
        <authorList>
            <person name="Adam R.D."/>
            <person name="Dahlstrom E.W."/>
            <person name="Martens C.A."/>
            <person name="Bruno D.P."/>
            <person name="Barbian K.D."/>
            <person name="Ricklefs S.M."/>
            <person name="Hernandez M.M."/>
            <person name="Narla N.P."/>
            <person name="Patel R.B."/>
            <person name="Porcella S.F."/>
            <person name="Nash T.E."/>
        </authorList>
    </citation>
    <scope>NUCLEOTIDE SEQUENCE [LARGE SCALE GENOMIC DNA]</scope>
    <source>
        <strain evidence="8 9">DH</strain>
    </source>
</reference>
<sequence>MQQDLPSIDLPLVQRIKDSKVIHQQDTAVLLNALHAFHDYAVSFSIAPQPLYIEDLHLEQIWEQMETNYMGLPEKEEEMEAGDEETDNIGGSDLETVEELEEADDEEMTYSSEQEEDLWQENMTEAQARAIEAEIRAADDYQDEEESEEEDEENEDSKLAVDGLDDEFYVKEPNIKQTEPRKPDVYSDFELARMRLQATIKRIEDDMMNRPTWDMAGEISAHQRPTDALLRKIDDIDFDVKQRPRIQLSEELNENIEKLISIRCRDELFDDPIYVNADSKKERREVVISDARSHKSLGDDIRDAGVDKIGALRDGELGNGPAAMEKERLGDVLITGSNATSDAIRAKEDECYSFFAELERDLHAYTSFYSTAVK</sequence>
<dbReference type="VEuPathDB" id="GiardiaDB:GL50581_237"/>
<evidence type="ECO:0000256" key="3">
    <source>
        <dbReference type="ARBA" id="ARBA00022552"/>
    </source>
</evidence>
<evidence type="ECO:0000256" key="7">
    <source>
        <dbReference type="SAM" id="MobiDB-lite"/>
    </source>
</evidence>
<dbReference type="PANTHER" id="PTHR17039:SF0">
    <property type="entry name" value="U3 SMALL NUCLEOLAR RIBONUCLEOPROTEIN PROTEIN MPP10"/>
    <property type="match status" value="1"/>
</dbReference>
<protein>
    <submittedName>
        <fullName evidence="8">Putative Mpp10 family protein</fullName>
    </submittedName>
</protein>
<dbReference type="Proteomes" id="UP000018320">
    <property type="component" value="Unassembled WGS sequence"/>
</dbReference>
<keyword evidence="2" id="KW-0690">Ribosome biogenesis</keyword>
<reference evidence="9" key="1">
    <citation type="submission" date="2012-02" db="EMBL/GenBank/DDBJ databases">
        <title>Genome sequencing of Giardia lamblia Genotypes A2 and B isolates (DH and GS) and comparative analysis with the genomes of Genotypes A1 and E (WB and Pig).</title>
        <authorList>
            <person name="Adam R."/>
            <person name="Dahlstrom E."/>
            <person name="Martens C."/>
            <person name="Bruno D."/>
            <person name="Barbian K."/>
            <person name="Porcella S.F."/>
            <person name="Nash T."/>
        </authorList>
    </citation>
    <scope>NUCLEOTIDE SEQUENCE</scope>
    <source>
        <strain evidence="9">DH</strain>
    </source>
</reference>
<evidence type="ECO:0000313" key="8">
    <source>
        <dbReference type="EMBL" id="ESU35706.1"/>
    </source>
</evidence>
<feature type="region of interest" description="Disordered" evidence="7">
    <location>
        <begin position="139"/>
        <end position="162"/>
    </location>
</feature>
<comment type="caution">
    <text evidence="8">The sequence shown here is derived from an EMBL/GenBank/DDBJ whole genome shotgun (WGS) entry which is preliminary data.</text>
</comment>